<evidence type="ECO:0000313" key="10">
    <source>
        <dbReference type="EMBL" id="KAF1817632.1"/>
    </source>
</evidence>
<keyword evidence="5" id="KW-0560">Oxidoreductase</keyword>
<evidence type="ECO:0000256" key="6">
    <source>
        <dbReference type="ARBA" id="ARBA00038897"/>
    </source>
</evidence>
<dbReference type="FunFam" id="1.10.45.10:FF:000001">
    <property type="entry name" value="D-lactate dehydrogenase mitochondrial"/>
    <property type="match status" value="1"/>
</dbReference>
<dbReference type="PROSITE" id="PS51387">
    <property type="entry name" value="FAD_PCMH"/>
    <property type="match status" value="1"/>
</dbReference>
<dbReference type="PANTHER" id="PTHR11748">
    <property type="entry name" value="D-LACTATE DEHYDROGENASE"/>
    <property type="match status" value="1"/>
</dbReference>
<evidence type="ECO:0000256" key="2">
    <source>
        <dbReference type="ARBA" id="ARBA00008000"/>
    </source>
</evidence>
<dbReference type="OrthoDB" id="7786253at2759"/>
<dbReference type="FunFam" id="3.30.70.2740:FF:000001">
    <property type="entry name" value="D-lactate dehydrogenase mitochondrial"/>
    <property type="match status" value="1"/>
</dbReference>
<organism evidence="10">
    <name type="scientific">Eremomyces bilateralis CBS 781.70</name>
    <dbReference type="NCBI Taxonomy" id="1392243"/>
    <lineage>
        <taxon>Eukaryota</taxon>
        <taxon>Fungi</taxon>
        <taxon>Dikarya</taxon>
        <taxon>Ascomycota</taxon>
        <taxon>Pezizomycotina</taxon>
        <taxon>Dothideomycetes</taxon>
        <taxon>Dothideomycetes incertae sedis</taxon>
        <taxon>Eremomycetales</taxon>
        <taxon>Eremomycetaceae</taxon>
        <taxon>Eremomyces</taxon>
    </lineage>
</organism>
<dbReference type="AlphaFoldDB" id="A0A6G1GI28"/>
<evidence type="ECO:0000256" key="7">
    <source>
        <dbReference type="ARBA" id="ARBA00051436"/>
    </source>
</evidence>
<feature type="compositionally biased region" description="Polar residues" evidence="8">
    <location>
        <begin position="11"/>
        <end position="26"/>
    </location>
</feature>
<gene>
    <name evidence="10 12" type="ORF">P152DRAFT_386897</name>
</gene>
<evidence type="ECO:0000259" key="9">
    <source>
        <dbReference type="PROSITE" id="PS51387"/>
    </source>
</evidence>
<dbReference type="Gene3D" id="1.10.45.10">
    <property type="entry name" value="Vanillyl-alcohol Oxidase, Chain A, domain 4"/>
    <property type="match status" value="1"/>
</dbReference>
<dbReference type="Pfam" id="PF02913">
    <property type="entry name" value="FAD-oxidase_C"/>
    <property type="match status" value="1"/>
</dbReference>
<dbReference type="GO" id="GO:0071949">
    <property type="term" value="F:FAD binding"/>
    <property type="evidence" value="ECO:0007669"/>
    <property type="project" value="InterPro"/>
</dbReference>
<dbReference type="EC" id="1.1.2.4" evidence="6"/>
<dbReference type="Proteomes" id="UP000504638">
    <property type="component" value="Unplaced"/>
</dbReference>
<dbReference type="Gene3D" id="3.30.465.10">
    <property type="match status" value="1"/>
</dbReference>
<evidence type="ECO:0000313" key="12">
    <source>
        <dbReference type="RefSeq" id="XP_033539263.1"/>
    </source>
</evidence>
<protein>
    <recommendedName>
        <fullName evidence="6">D-lactate dehydrogenase (cytochrome)</fullName>
        <ecNumber evidence="6">1.1.2.4</ecNumber>
    </recommendedName>
</protein>
<sequence length="530" mass="57639">MAESLLRNPPDRSSTQSLEKSATAKYSVSPDTLRKAIGQLKKDIAADRIIRDVGECTNKSSTAWSPAPEETDCPSFIVYPISTLEVSKIAKVCHELGIPMLPYSGGTSLEGSLAMTTKGGCCIDFKLMDRVIGVNKKDMDVVVQPGVDYMELNQTLAEQNLFFPPDPGPGAKIGGMIAQGCSGTNAYRYGPMKEWVLGLTVVLADGTIIKTRHRPRKSSAGYDLTQLIVGSEGTLGIVTEASLKLTSKPQNVRVAVVAFPSIPNAVDSAIKVVQEDLPVAALELLDDFTMKAVNEAGYCEKQYAETATLFLKFSGYSDRMVQEIIGKVMDIAKANNCSSFEISKTEREASDLWQARKTALWSVLALRRKPEDKFLSSDAAVPISRLGDLIEATQADIKESGVLGSCIGHVGDGNFHAGILYDPQDEKIARTIIQNVQRRAVKMKGTVSGEHGIGLENRDALTEELGQQSIDTMRKVKAALDPKNLLNPDKIFHQKWVAKDSWIPFSSSASSKGYQDQDIVQDIKSTLGWS</sequence>
<reference evidence="12" key="3">
    <citation type="submission" date="2025-04" db="UniProtKB">
        <authorList>
            <consortium name="RefSeq"/>
        </authorList>
    </citation>
    <scope>IDENTIFICATION</scope>
    <source>
        <strain evidence="12">CBS 781.70</strain>
    </source>
</reference>
<feature type="domain" description="FAD-binding PCMH-type" evidence="9">
    <location>
        <begin position="70"/>
        <end position="248"/>
    </location>
</feature>
<dbReference type="InterPro" id="IPR016164">
    <property type="entry name" value="FAD-linked_Oxase-like_C"/>
</dbReference>
<dbReference type="GO" id="GO:0005739">
    <property type="term" value="C:mitochondrion"/>
    <property type="evidence" value="ECO:0007669"/>
    <property type="project" value="TreeGrafter"/>
</dbReference>
<dbReference type="GeneID" id="54416426"/>
<keyword evidence="4" id="KW-0274">FAD</keyword>
<comment type="cofactor">
    <cofactor evidence="1">
        <name>FAD</name>
        <dbReference type="ChEBI" id="CHEBI:57692"/>
    </cofactor>
</comment>
<dbReference type="RefSeq" id="XP_033539263.1">
    <property type="nucleotide sequence ID" value="XM_033675856.1"/>
</dbReference>
<dbReference type="InterPro" id="IPR006094">
    <property type="entry name" value="Oxid_FAD_bind_N"/>
</dbReference>
<evidence type="ECO:0000313" key="11">
    <source>
        <dbReference type="Proteomes" id="UP000504638"/>
    </source>
</evidence>
<dbReference type="SUPFAM" id="SSF56176">
    <property type="entry name" value="FAD-binding/transporter-associated domain-like"/>
    <property type="match status" value="1"/>
</dbReference>
<dbReference type="InterPro" id="IPR004113">
    <property type="entry name" value="FAD-bd_oxidored_4_C"/>
</dbReference>
<dbReference type="Gene3D" id="3.30.70.2740">
    <property type="match status" value="1"/>
</dbReference>
<accession>A0A6G1GI28</accession>
<dbReference type="InterPro" id="IPR036318">
    <property type="entry name" value="FAD-bd_PCMH-like_sf"/>
</dbReference>
<dbReference type="InterPro" id="IPR016166">
    <property type="entry name" value="FAD-bd_PCMH"/>
</dbReference>
<evidence type="ECO:0000256" key="3">
    <source>
        <dbReference type="ARBA" id="ARBA00022630"/>
    </source>
</evidence>
<comment type="similarity">
    <text evidence="2">Belongs to the FAD-binding oxidoreductase/transferase type 4 family.</text>
</comment>
<dbReference type="GO" id="GO:0008720">
    <property type="term" value="F:D-lactate dehydrogenase (NAD+) activity"/>
    <property type="evidence" value="ECO:0007669"/>
    <property type="project" value="TreeGrafter"/>
</dbReference>
<keyword evidence="3" id="KW-0285">Flavoprotein</keyword>
<dbReference type="SUPFAM" id="SSF55103">
    <property type="entry name" value="FAD-linked oxidases, C-terminal domain"/>
    <property type="match status" value="1"/>
</dbReference>
<proteinExistence type="inferred from homology"/>
<evidence type="ECO:0000256" key="5">
    <source>
        <dbReference type="ARBA" id="ARBA00023002"/>
    </source>
</evidence>
<dbReference type="FunFam" id="3.30.465.10:FF:000014">
    <property type="entry name" value="D-lactate dehydrogenase (Cytochrome), putative"/>
    <property type="match status" value="1"/>
</dbReference>
<feature type="region of interest" description="Disordered" evidence="8">
    <location>
        <begin position="1"/>
        <end position="26"/>
    </location>
</feature>
<reference evidence="10 12" key="1">
    <citation type="submission" date="2020-01" db="EMBL/GenBank/DDBJ databases">
        <authorList>
            <consortium name="DOE Joint Genome Institute"/>
            <person name="Haridas S."/>
            <person name="Albert R."/>
            <person name="Binder M."/>
            <person name="Bloem J."/>
            <person name="Labutti K."/>
            <person name="Salamov A."/>
            <person name="Andreopoulos B."/>
            <person name="Baker S.E."/>
            <person name="Barry K."/>
            <person name="Bills G."/>
            <person name="Bluhm B.H."/>
            <person name="Cannon C."/>
            <person name="Castanera R."/>
            <person name="Culley D.E."/>
            <person name="Daum C."/>
            <person name="Ezra D."/>
            <person name="Gonzalez J.B."/>
            <person name="Henrissat B."/>
            <person name="Kuo A."/>
            <person name="Liang C."/>
            <person name="Lipzen A."/>
            <person name="Lutzoni F."/>
            <person name="Magnuson J."/>
            <person name="Mondo S."/>
            <person name="Nolan M."/>
            <person name="Ohm R."/>
            <person name="Pangilinan J."/>
            <person name="Park H.-J."/>
            <person name="Ramirez L."/>
            <person name="Alfaro M."/>
            <person name="Sun H."/>
            <person name="Tritt A."/>
            <person name="Yoshinaga Y."/>
            <person name="Zwiers L.-H."/>
            <person name="Turgeon B.G."/>
            <person name="Goodwin S.B."/>
            <person name="Spatafora J.W."/>
            <person name="Crous P.W."/>
            <person name="Grigoriev I.V."/>
        </authorList>
    </citation>
    <scope>NUCLEOTIDE SEQUENCE</scope>
    <source>
        <strain evidence="10 12">CBS 781.70</strain>
    </source>
</reference>
<dbReference type="GO" id="GO:0004458">
    <property type="term" value="F:D-lactate dehydrogenase (cytochrome) activity"/>
    <property type="evidence" value="ECO:0007669"/>
    <property type="project" value="UniProtKB-EC"/>
</dbReference>
<evidence type="ECO:0000256" key="1">
    <source>
        <dbReference type="ARBA" id="ARBA00001974"/>
    </source>
</evidence>
<keyword evidence="11" id="KW-1185">Reference proteome</keyword>
<dbReference type="PANTHER" id="PTHR11748:SF116">
    <property type="entry name" value="D-LACTATE DEHYDROGENASE (CYTOCHROME) (AFU_ORTHOLOGUE AFUA_7G02560)"/>
    <property type="match status" value="1"/>
</dbReference>
<dbReference type="GO" id="GO:1903457">
    <property type="term" value="P:lactate catabolic process"/>
    <property type="evidence" value="ECO:0007669"/>
    <property type="project" value="TreeGrafter"/>
</dbReference>
<evidence type="ECO:0000256" key="8">
    <source>
        <dbReference type="SAM" id="MobiDB-lite"/>
    </source>
</evidence>
<dbReference type="Pfam" id="PF01565">
    <property type="entry name" value="FAD_binding_4"/>
    <property type="match status" value="1"/>
</dbReference>
<dbReference type="InterPro" id="IPR016169">
    <property type="entry name" value="FAD-bd_PCMH_sub2"/>
</dbReference>
<dbReference type="EMBL" id="ML975149">
    <property type="protein sequence ID" value="KAF1817632.1"/>
    <property type="molecule type" value="Genomic_DNA"/>
</dbReference>
<comment type="catalytic activity">
    <reaction evidence="7">
        <text>(R)-lactate + 2 Fe(III)-[cytochrome c] = 2 Fe(II)-[cytochrome c] + pyruvate + 2 H(+)</text>
        <dbReference type="Rhea" id="RHEA:13521"/>
        <dbReference type="Rhea" id="RHEA-COMP:10350"/>
        <dbReference type="Rhea" id="RHEA-COMP:14399"/>
        <dbReference type="ChEBI" id="CHEBI:15361"/>
        <dbReference type="ChEBI" id="CHEBI:15378"/>
        <dbReference type="ChEBI" id="CHEBI:16004"/>
        <dbReference type="ChEBI" id="CHEBI:29033"/>
        <dbReference type="ChEBI" id="CHEBI:29034"/>
        <dbReference type="EC" id="1.1.2.4"/>
    </reaction>
</comment>
<name>A0A6G1GI28_9PEZI</name>
<evidence type="ECO:0000256" key="4">
    <source>
        <dbReference type="ARBA" id="ARBA00022827"/>
    </source>
</evidence>
<reference evidence="12" key="2">
    <citation type="submission" date="2020-04" db="EMBL/GenBank/DDBJ databases">
        <authorList>
            <consortium name="NCBI Genome Project"/>
        </authorList>
    </citation>
    <scope>NUCLEOTIDE SEQUENCE</scope>
    <source>
        <strain evidence="12">CBS 781.70</strain>
    </source>
</reference>
<dbReference type="InterPro" id="IPR016171">
    <property type="entry name" value="Vanillyl_alc_oxidase_C-sub2"/>
</dbReference>